<feature type="domain" description="1-deoxy-D-xylulose 5-phosphate reductoisomerase N-terminal" evidence="10">
    <location>
        <begin position="19"/>
        <end position="144"/>
    </location>
</feature>
<dbReference type="InterPro" id="IPR036291">
    <property type="entry name" value="NAD(P)-bd_dom_sf"/>
</dbReference>
<feature type="binding site" evidence="9">
    <location>
        <position position="137"/>
    </location>
    <ligand>
        <name>1-deoxy-D-xylulose 5-phosphate</name>
        <dbReference type="ChEBI" id="CHEBI:57792"/>
    </ligand>
</feature>
<evidence type="ECO:0000256" key="5">
    <source>
        <dbReference type="ARBA" id="ARBA00023002"/>
    </source>
</evidence>
<feature type="domain" description="DXP reductoisomerase C-terminal" evidence="12">
    <location>
        <begin position="273"/>
        <end position="393"/>
    </location>
</feature>
<comment type="pathway">
    <text evidence="1 9">Isoprenoid biosynthesis; isopentenyl diphosphate biosynthesis via DXP pathway; isopentenyl diphosphate from 1-deoxy-D-xylulose 5-phosphate: step 1/6.</text>
</comment>
<dbReference type="InterPro" id="IPR003821">
    <property type="entry name" value="DXP_reductoisomerase"/>
</dbReference>
<feature type="binding site" evidence="9">
    <location>
        <position position="162"/>
    </location>
    <ligand>
        <name>Mn(2+)</name>
        <dbReference type="ChEBI" id="CHEBI:29035"/>
    </ligand>
</feature>
<evidence type="ECO:0000259" key="10">
    <source>
        <dbReference type="Pfam" id="PF02670"/>
    </source>
</evidence>
<evidence type="ECO:0000259" key="12">
    <source>
        <dbReference type="Pfam" id="PF13288"/>
    </source>
</evidence>
<dbReference type="eggNOG" id="COG0743">
    <property type="taxonomic scope" value="Bacteria"/>
</dbReference>
<evidence type="ECO:0000259" key="11">
    <source>
        <dbReference type="Pfam" id="PF08436"/>
    </source>
</evidence>
<dbReference type="HOGENOM" id="CLU_035714_4_0_5"/>
<evidence type="ECO:0000256" key="1">
    <source>
        <dbReference type="ARBA" id="ARBA00005094"/>
    </source>
</evidence>
<dbReference type="OrthoDB" id="9806546at2"/>
<dbReference type="NCBIfam" id="TIGR00243">
    <property type="entry name" value="Dxr"/>
    <property type="match status" value="1"/>
</dbReference>
<evidence type="ECO:0000256" key="7">
    <source>
        <dbReference type="ARBA" id="ARBA00023229"/>
    </source>
</evidence>
<evidence type="ECO:0000256" key="6">
    <source>
        <dbReference type="ARBA" id="ARBA00023211"/>
    </source>
</evidence>
<comment type="catalytic activity">
    <reaction evidence="8">
        <text>2-C-methyl-D-erythritol 4-phosphate + NADP(+) = 1-deoxy-D-xylulose 5-phosphate + NADPH + H(+)</text>
        <dbReference type="Rhea" id="RHEA:13717"/>
        <dbReference type="ChEBI" id="CHEBI:15378"/>
        <dbReference type="ChEBI" id="CHEBI:57783"/>
        <dbReference type="ChEBI" id="CHEBI:57792"/>
        <dbReference type="ChEBI" id="CHEBI:58262"/>
        <dbReference type="ChEBI" id="CHEBI:58349"/>
        <dbReference type="EC" id="1.1.1.267"/>
    </reaction>
    <physiologicalReaction direction="right-to-left" evidence="8">
        <dbReference type="Rhea" id="RHEA:13719"/>
    </physiologicalReaction>
</comment>
<feature type="binding site" evidence="9">
    <location>
        <position position="232"/>
    </location>
    <ligand>
        <name>1-deoxy-D-xylulose 5-phosphate</name>
        <dbReference type="ChEBI" id="CHEBI:57792"/>
    </ligand>
</feature>
<feature type="binding site" evidence="9">
    <location>
        <position position="229"/>
    </location>
    <ligand>
        <name>1-deoxy-D-xylulose 5-phosphate</name>
        <dbReference type="ChEBI" id="CHEBI:57792"/>
    </ligand>
</feature>
<sequence>MTKNGQAHELNGAGYRKRVSVLGATGTIGDSTCDLLAQNPDRFEVVALSANRNAKKLASLAVQFKAKFAAVADESAGAELRDLLAGTGIECGAGKSAVVDAGARDADVVMASIVGYAGLAPTLAALKQGRTVALANKECLVCAGAYFMNERERYGTTLLPVDSEHSAVFQSLEQEGRYVEKIVLTASGGPFRTWTKEQIAAARVEDALKHPNWTMGQKITIDSATLMNKGLEIIEAFHLFKVRADQLDAVVHPQSIIHALVYYTDGSVIAQASVPDMRTPIALSLAWPERLKAETIKRLDLAEAATLTFEKPDETRFPALRLAKEVLKSGGNTPTVLNAANEVAVEAFLNRQISFPGIAEAVERTLDMATSALAGVLPDSLDAVTHIDERARDIAKSALSSARPAVTIAEAAAPRI</sequence>
<feature type="binding site" evidence="9">
    <location>
        <position position="25"/>
    </location>
    <ligand>
        <name>NADPH</name>
        <dbReference type="ChEBI" id="CHEBI:57783"/>
    </ligand>
</feature>
<protein>
    <recommendedName>
        <fullName evidence="9">1-deoxy-D-xylulose 5-phosphate reductoisomerase</fullName>
        <shortName evidence="9">DXP reductoisomerase</shortName>
        <ecNumber evidence="9">1.1.1.267</ecNumber>
    </recommendedName>
    <alternativeName>
        <fullName evidence="9">1-deoxyxylulose-5-phosphate reductoisomerase</fullName>
    </alternativeName>
    <alternativeName>
        <fullName evidence="9">2-C-methyl-D-erythritol 4-phosphate synthase</fullName>
    </alternativeName>
</protein>
<dbReference type="RefSeq" id="WP_013419622.1">
    <property type="nucleotide sequence ID" value="NC_014664.1"/>
</dbReference>
<keyword evidence="9" id="KW-0460">Magnesium</keyword>
<feature type="binding site" evidence="9">
    <location>
        <position position="232"/>
    </location>
    <ligand>
        <name>Mn(2+)</name>
        <dbReference type="ChEBI" id="CHEBI:29035"/>
    </ligand>
</feature>
<comment type="function">
    <text evidence="9">Catalyzes the NADPH-dependent rearrangement and reduction of 1-deoxy-D-xylulose-5-phosphate (DXP) to 2-C-methyl-D-erythritol 4-phosphate (MEP).</text>
</comment>
<comment type="caution">
    <text evidence="9">Lacks conserved residue(s) required for the propagation of feature annotation.</text>
</comment>
<evidence type="ECO:0000256" key="8">
    <source>
        <dbReference type="ARBA" id="ARBA00048543"/>
    </source>
</evidence>
<dbReference type="UniPathway" id="UPA00056">
    <property type="reaction ID" value="UER00092"/>
</dbReference>
<feature type="domain" description="1-deoxy-D-xylulose 5-phosphate reductoisomerase C-terminal" evidence="11">
    <location>
        <begin position="158"/>
        <end position="240"/>
    </location>
</feature>
<dbReference type="SUPFAM" id="SSF69055">
    <property type="entry name" value="1-deoxy-D-xylulose-5-phosphate reductoisomerase, C-terminal domain"/>
    <property type="match status" value="1"/>
</dbReference>
<keyword evidence="4 9" id="KW-0521">NADP</keyword>
<feature type="binding site" evidence="9">
    <location>
        <position position="52"/>
    </location>
    <ligand>
        <name>NADPH</name>
        <dbReference type="ChEBI" id="CHEBI:57783"/>
    </ligand>
</feature>
<evidence type="ECO:0000256" key="9">
    <source>
        <dbReference type="HAMAP-Rule" id="MF_00183"/>
    </source>
</evidence>
<feature type="binding site" evidence="9">
    <location>
        <position position="164"/>
    </location>
    <ligand>
        <name>Mn(2+)</name>
        <dbReference type="ChEBI" id="CHEBI:29035"/>
    </ligand>
</feature>
<evidence type="ECO:0000256" key="2">
    <source>
        <dbReference type="ARBA" id="ARBA00006825"/>
    </source>
</evidence>
<gene>
    <name evidence="9" type="primary">dxr</name>
    <name evidence="13" type="ordered locus">Rvan_2001</name>
</gene>
<feature type="binding site" evidence="9">
    <location>
        <position position="164"/>
    </location>
    <ligand>
        <name>1-deoxy-D-xylulose 5-phosphate</name>
        <dbReference type="ChEBI" id="CHEBI:57792"/>
    </ligand>
</feature>
<feature type="binding site" evidence="9">
    <location>
        <position position="187"/>
    </location>
    <ligand>
        <name>1-deoxy-D-xylulose 5-phosphate</name>
        <dbReference type="ChEBI" id="CHEBI:57792"/>
    </ligand>
</feature>
<keyword evidence="14" id="KW-1185">Reference proteome</keyword>
<dbReference type="EC" id="1.1.1.267" evidence="9"/>
<dbReference type="HAMAP" id="MF_00183">
    <property type="entry name" value="DXP_reductoisom"/>
    <property type="match status" value="1"/>
</dbReference>
<proteinExistence type="inferred from homology"/>
<feature type="binding site" evidence="9">
    <location>
        <position position="26"/>
    </location>
    <ligand>
        <name>NADPH</name>
        <dbReference type="ChEBI" id="CHEBI:57783"/>
    </ligand>
</feature>
<dbReference type="EMBL" id="CP002292">
    <property type="protein sequence ID" value="ADP71236.1"/>
    <property type="molecule type" value="Genomic_DNA"/>
</dbReference>
<dbReference type="GO" id="GO:0051484">
    <property type="term" value="P:isopentenyl diphosphate biosynthetic process, methylerythritol 4-phosphate pathway involved in terpenoid biosynthetic process"/>
    <property type="evidence" value="ECO:0007669"/>
    <property type="project" value="TreeGrafter"/>
</dbReference>
<dbReference type="PANTHER" id="PTHR30525:SF0">
    <property type="entry name" value="1-DEOXY-D-XYLULOSE 5-PHOSPHATE REDUCTOISOMERASE, CHLOROPLASTIC"/>
    <property type="match status" value="1"/>
</dbReference>
<name>E3I1E5_RHOVT</name>
<feature type="binding site" evidence="9">
    <location>
        <position position="223"/>
    </location>
    <ligand>
        <name>1-deoxy-D-xylulose 5-phosphate</name>
        <dbReference type="ChEBI" id="CHEBI:57792"/>
    </ligand>
</feature>
<dbReference type="Pfam" id="PF02670">
    <property type="entry name" value="DXP_reductoisom"/>
    <property type="match status" value="1"/>
</dbReference>
<feature type="binding site" evidence="9">
    <location>
        <position position="138"/>
    </location>
    <ligand>
        <name>NADPH</name>
        <dbReference type="ChEBI" id="CHEBI:57783"/>
    </ligand>
</feature>
<dbReference type="InterPro" id="IPR013644">
    <property type="entry name" value="DXP_reductoisomerase_C"/>
</dbReference>
<feature type="binding site" evidence="9">
    <location>
        <position position="53"/>
    </location>
    <ligand>
        <name>NADPH</name>
        <dbReference type="ChEBI" id="CHEBI:57783"/>
    </ligand>
</feature>
<dbReference type="SUPFAM" id="SSF55347">
    <property type="entry name" value="Glyceraldehyde-3-phosphate dehydrogenase-like, C-terminal domain"/>
    <property type="match status" value="1"/>
</dbReference>
<dbReference type="PIRSF" id="PIRSF006205">
    <property type="entry name" value="Dxp_reductismrs"/>
    <property type="match status" value="1"/>
</dbReference>
<dbReference type="Gene3D" id="3.40.50.720">
    <property type="entry name" value="NAD(P)-binding Rossmann-like Domain"/>
    <property type="match status" value="1"/>
</dbReference>
<dbReference type="Gene3D" id="1.10.1740.10">
    <property type="match status" value="1"/>
</dbReference>
<feature type="binding site" evidence="9">
    <location>
        <position position="163"/>
    </location>
    <ligand>
        <name>1-deoxy-D-xylulose 5-phosphate</name>
        <dbReference type="ChEBI" id="CHEBI:57792"/>
    </ligand>
</feature>
<dbReference type="GO" id="GO:0016853">
    <property type="term" value="F:isomerase activity"/>
    <property type="evidence" value="ECO:0007669"/>
    <property type="project" value="UniProtKB-KW"/>
</dbReference>
<keyword evidence="13" id="KW-0413">Isomerase</keyword>
<dbReference type="InterPro" id="IPR013512">
    <property type="entry name" value="DXP_reductoisomerase_N"/>
</dbReference>
<dbReference type="GO" id="GO:0030145">
    <property type="term" value="F:manganese ion binding"/>
    <property type="evidence" value="ECO:0007669"/>
    <property type="project" value="TreeGrafter"/>
</dbReference>
<dbReference type="InterPro" id="IPR036169">
    <property type="entry name" value="DXPR_C_sf"/>
</dbReference>
<keyword evidence="5 9" id="KW-0560">Oxidoreductase</keyword>
<organism evidence="13 14">
    <name type="scientific">Rhodomicrobium vannielii (strain ATCC 17100 / DSM 162 / LMG 4299 / NCIMB 10020 / ATH 3.1.1)</name>
    <dbReference type="NCBI Taxonomy" id="648757"/>
    <lineage>
        <taxon>Bacteria</taxon>
        <taxon>Pseudomonadati</taxon>
        <taxon>Pseudomonadota</taxon>
        <taxon>Alphaproteobacteria</taxon>
        <taxon>Hyphomicrobiales</taxon>
        <taxon>Hyphomicrobiaceae</taxon>
        <taxon>Rhodomicrobium</taxon>
    </lineage>
</organism>
<feature type="binding site" evidence="9">
    <location>
        <position position="210"/>
    </location>
    <ligand>
        <name>1-deoxy-D-xylulose 5-phosphate</name>
        <dbReference type="ChEBI" id="CHEBI:57792"/>
    </ligand>
</feature>
<dbReference type="Pfam" id="PF13288">
    <property type="entry name" value="DXPR_C"/>
    <property type="match status" value="1"/>
</dbReference>
<reference evidence="14" key="1">
    <citation type="journal article" date="2011" name="J. Bacteriol.">
        <title>Genome sequences of eight morphologically diverse alphaproteobacteria.</title>
        <authorList>
            <consortium name="US DOE Joint Genome Institute"/>
            <person name="Brown P.J."/>
            <person name="Kysela D.T."/>
            <person name="Buechlein A."/>
            <person name="Hemmerich C."/>
            <person name="Brun Y.V."/>
        </authorList>
    </citation>
    <scope>NUCLEOTIDE SEQUENCE [LARGE SCALE GENOMIC DNA]</scope>
    <source>
        <strain evidence="14">ATCC 17100 / ATH 3.1.1 / DSM 162 / LMG 4299</strain>
    </source>
</reference>
<dbReference type="AlphaFoldDB" id="E3I1E5"/>
<dbReference type="SUPFAM" id="SSF51735">
    <property type="entry name" value="NAD(P)-binding Rossmann-fold domains"/>
    <property type="match status" value="1"/>
</dbReference>
<dbReference type="KEGG" id="rva:Rvan_2001"/>
<evidence type="ECO:0000313" key="13">
    <source>
        <dbReference type="EMBL" id="ADP71236.1"/>
    </source>
</evidence>
<feature type="binding site" evidence="9">
    <location>
        <position position="216"/>
    </location>
    <ligand>
        <name>NADPH</name>
        <dbReference type="ChEBI" id="CHEBI:57783"/>
    </ligand>
</feature>
<comment type="cofactor">
    <cofactor evidence="9">
        <name>Mg(2+)</name>
        <dbReference type="ChEBI" id="CHEBI:18420"/>
    </cofactor>
    <cofactor evidence="9">
        <name>Mn(2+)</name>
        <dbReference type="ChEBI" id="CHEBI:29035"/>
    </cofactor>
</comment>
<dbReference type="FunFam" id="3.40.50.720:FF:000045">
    <property type="entry name" value="1-deoxy-D-xylulose 5-phosphate reductoisomerase"/>
    <property type="match status" value="1"/>
</dbReference>
<keyword evidence="7 9" id="KW-0414">Isoprene biosynthesis</keyword>
<evidence type="ECO:0000256" key="3">
    <source>
        <dbReference type="ARBA" id="ARBA00022723"/>
    </source>
</evidence>
<dbReference type="Pfam" id="PF08436">
    <property type="entry name" value="DXP_redisom_C"/>
    <property type="match status" value="1"/>
</dbReference>
<dbReference type="GO" id="GO:0030604">
    <property type="term" value="F:1-deoxy-D-xylulose-5-phosphate reductoisomerase activity"/>
    <property type="evidence" value="ECO:0007669"/>
    <property type="project" value="UniProtKB-UniRule"/>
</dbReference>
<dbReference type="Proteomes" id="UP000001399">
    <property type="component" value="Chromosome"/>
</dbReference>
<dbReference type="InterPro" id="IPR026877">
    <property type="entry name" value="DXPR_C"/>
</dbReference>
<feature type="binding site" evidence="9">
    <location>
        <position position="28"/>
    </location>
    <ligand>
        <name>NADPH</name>
        <dbReference type="ChEBI" id="CHEBI:57783"/>
    </ligand>
</feature>
<dbReference type="STRING" id="648757.Rvan_2001"/>
<evidence type="ECO:0000256" key="4">
    <source>
        <dbReference type="ARBA" id="ARBA00022857"/>
    </source>
</evidence>
<dbReference type="PANTHER" id="PTHR30525">
    <property type="entry name" value="1-DEOXY-D-XYLULOSE 5-PHOSPHATE REDUCTOISOMERASE"/>
    <property type="match status" value="1"/>
</dbReference>
<feature type="binding site" evidence="9">
    <location>
        <position position="136"/>
    </location>
    <ligand>
        <name>NADPH</name>
        <dbReference type="ChEBI" id="CHEBI:57783"/>
    </ligand>
</feature>
<feature type="binding site" evidence="9">
    <location>
        <position position="228"/>
    </location>
    <ligand>
        <name>1-deoxy-D-xylulose 5-phosphate</name>
        <dbReference type="ChEBI" id="CHEBI:57792"/>
    </ligand>
</feature>
<keyword evidence="6 9" id="KW-0464">Manganese</keyword>
<dbReference type="GO" id="GO:0070402">
    <property type="term" value="F:NADPH binding"/>
    <property type="evidence" value="ECO:0007669"/>
    <property type="project" value="InterPro"/>
</dbReference>
<comment type="similarity">
    <text evidence="2 9">Belongs to the DXR family.</text>
</comment>
<evidence type="ECO:0000313" key="14">
    <source>
        <dbReference type="Proteomes" id="UP000001399"/>
    </source>
</evidence>
<accession>E3I1E5</accession>
<keyword evidence="3 9" id="KW-0479">Metal-binding</keyword>